<comment type="caution">
    <text evidence="5">The sequence shown here is derived from an EMBL/GenBank/DDBJ whole genome shotgun (WGS) entry which is preliminary data.</text>
</comment>
<dbReference type="CDD" id="cd22919">
    <property type="entry name" value="HFD_CENP-S"/>
    <property type="match status" value="1"/>
</dbReference>
<dbReference type="GO" id="GO:0031297">
    <property type="term" value="P:replication fork processing"/>
    <property type="evidence" value="ECO:0007669"/>
    <property type="project" value="TreeGrafter"/>
</dbReference>
<dbReference type="GO" id="GO:0003682">
    <property type="term" value="F:chromatin binding"/>
    <property type="evidence" value="ECO:0007669"/>
    <property type="project" value="TreeGrafter"/>
</dbReference>
<reference evidence="5" key="1">
    <citation type="submission" date="2022-07" db="EMBL/GenBank/DDBJ databases">
        <title>Phylogenomic reconstructions and comparative analyses of Kickxellomycotina fungi.</title>
        <authorList>
            <person name="Reynolds N.K."/>
            <person name="Stajich J.E."/>
            <person name="Barry K."/>
            <person name="Grigoriev I.V."/>
            <person name="Crous P."/>
            <person name="Smith M.E."/>
        </authorList>
    </citation>
    <scope>NUCLEOTIDE SEQUENCE</scope>
    <source>
        <strain evidence="5">BCRC 34489</strain>
    </source>
</reference>
<comment type="similarity">
    <text evidence="1">Belongs to the TAF9 family. CENP-S/MHF1 subfamily.</text>
</comment>
<proteinExistence type="inferred from homology"/>
<organism evidence="5 6">
    <name type="scientific">Coemansia interrupta</name>
    <dbReference type="NCBI Taxonomy" id="1126814"/>
    <lineage>
        <taxon>Eukaryota</taxon>
        <taxon>Fungi</taxon>
        <taxon>Fungi incertae sedis</taxon>
        <taxon>Zoopagomycota</taxon>
        <taxon>Kickxellomycotina</taxon>
        <taxon>Kickxellomycetes</taxon>
        <taxon>Kickxellales</taxon>
        <taxon>Kickxellaceae</taxon>
        <taxon>Coemansia</taxon>
    </lineage>
</organism>
<evidence type="ECO:0000256" key="3">
    <source>
        <dbReference type="ARBA" id="ARBA00023125"/>
    </source>
</evidence>
<evidence type="ECO:0000313" key="5">
    <source>
        <dbReference type="EMBL" id="KAJ2783835.1"/>
    </source>
</evidence>
<evidence type="ECO:0000313" key="6">
    <source>
        <dbReference type="Proteomes" id="UP001140172"/>
    </source>
</evidence>
<dbReference type="Pfam" id="PF15630">
    <property type="entry name" value="CENP-S"/>
    <property type="match status" value="1"/>
</dbReference>
<dbReference type="Gene3D" id="1.10.20.10">
    <property type="entry name" value="Histone, subunit A"/>
    <property type="match status" value="1"/>
</dbReference>
<keyword evidence="6" id="KW-1185">Reference proteome</keyword>
<name>A0A9W8LLI2_9FUNG</name>
<dbReference type="SUPFAM" id="SSF47113">
    <property type="entry name" value="Histone-fold"/>
    <property type="match status" value="1"/>
</dbReference>
<dbReference type="InterPro" id="IPR029003">
    <property type="entry name" value="CENP-S/Mhf1"/>
</dbReference>
<sequence>MNTESSSARSAVWFAVAQLCAHDESETGTAFSPTFVDALSQVVFAQAETMGADLELFAKHAKRAKVSVDDVKLCARRNEHLLQILADKIEAGKGGSTK</sequence>
<keyword evidence="4" id="KW-0234">DNA repair</keyword>
<dbReference type="OrthoDB" id="1872155at2759"/>
<dbReference type="PANTHER" id="PTHR22980:SF0">
    <property type="entry name" value="CENTROMERE PROTEIN S"/>
    <property type="match status" value="1"/>
</dbReference>
<dbReference type="GO" id="GO:0006281">
    <property type="term" value="P:DNA repair"/>
    <property type="evidence" value="ECO:0007669"/>
    <property type="project" value="UniProtKB-KW"/>
</dbReference>
<dbReference type="InterPro" id="IPR009072">
    <property type="entry name" value="Histone-fold"/>
</dbReference>
<protein>
    <submittedName>
        <fullName evidence="5">MHF histone-fold complex component</fullName>
    </submittedName>
</protein>
<gene>
    <name evidence="5" type="primary">MHF1</name>
    <name evidence="5" type="ORF">GGI15_002440</name>
</gene>
<accession>A0A9W8LLI2</accession>
<dbReference type="EMBL" id="JANBUM010000130">
    <property type="protein sequence ID" value="KAJ2783835.1"/>
    <property type="molecule type" value="Genomic_DNA"/>
</dbReference>
<keyword evidence="3" id="KW-0238">DNA-binding</keyword>
<evidence type="ECO:0000256" key="1">
    <source>
        <dbReference type="ARBA" id="ARBA00006612"/>
    </source>
</evidence>
<evidence type="ECO:0000256" key="4">
    <source>
        <dbReference type="ARBA" id="ARBA00023204"/>
    </source>
</evidence>
<dbReference type="PANTHER" id="PTHR22980">
    <property type="entry name" value="CORTISTATIN"/>
    <property type="match status" value="1"/>
</dbReference>
<dbReference type="GO" id="GO:0046982">
    <property type="term" value="F:protein heterodimerization activity"/>
    <property type="evidence" value="ECO:0007669"/>
    <property type="project" value="InterPro"/>
</dbReference>
<dbReference type="AlphaFoldDB" id="A0A9W8LLI2"/>
<dbReference type="GO" id="GO:0000712">
    <property type="term" value="P:resolution of meiotic recombination intermediates"/>
    <property type="evidence" value="ECO:0007669"/>
    <property type="project" value="TreeGrafter"/>
</dbReference>
<keyword evidence="2" id="KW-0227">DNA damage</keyword>
<dbReference type="GO" id="GO:0003677">
    <property type="term" value="F:DNA binding"/>
    <property type="evidence" value="ECO:0007669"/>
    <property type="project" value="UniProtKB-KW"/>
</dbReference>
<dbReference type="Proteomes" id="UP001140172">
    <property type="component" value="Unassembled WGS sequence"/>
</dbReference>
<evidence type="ECO:0000256" key="2">
    <source>
        <dbReference type="ARBA" id="ARBA00022763"/>
    </source>
</evidence>
<dbReference type="GO" id="GO:0071821">
    <property type="term" value="C:FANCM-MHF complex"/>
    <property type="evidence" value="ECO:0007669"/>
    <property type="project" value="InterPro"/>
</dbReference>